<dbReference type="PANTHER" id="PTHR30061:SF50">
    <property type="entry name" value="MALTOSE_MALTODEXTRIN-BINDING PERIPLASMIC PROTEIN"/>
    <property type="match status" value="1"/>
</dbReference>
<evidence type="ECO:0000256" key="2">
    <source>
        <dbReference type="ARBA" id="ARBA00022448"/>
    </source>
</evidence>
<proteinExistence type="inferred from homology"/>
<protein>
    <submittedName>
        <fullName evidence="4">Extracellular solute-binding protein</fullName>
    </submittedName>
</protein>
<dbReference type="PANTHER" id="PTHR30061">
    <property type="entry name" value="MALTOSE-BINDING PERIPLASMIC PROTEIN"/>
    <property type="match status" value="1"/>
</dbReference>
<evidence type="ECO:0000256" key="3">
    <source>
        <dbReference type="ARBA" id="ARBA00022729"/>
    </source>
</evidence>
<dbReference type="GO" id="GO:0042956">
    <property type="term" value="P:maltodextrin transmembrane transport"/>
    <property type="evidence" value="ECO:0007669"/>
    <property type="project" value="TreeGrafter"/>
</dbReference>
<dbReference type="SUPFAM" id="SSF53850">
    <property type="entry name" value="Periplasmic binding protein-like II"/>
    <property type="match status" value="1"/>
</dbReference>
<name>A0A5C0SBU6_CRATE</name>
<dbReference type="Proteomes" id="UP000324646">
    <property type="component" value="Chromosome"/>
</dbReference>
<evidence type="ECO:0000313" key="4">
    <source>
        <dbReference type="EMBL" id="QEK11580.1"/>
    </source>
</evidence>
<dbReference type="EMBL" id="CP042243">
    <property type="protein sequence ID" value="QEK11580.1"/>
    <property type="molecule type" value="Genomic_DNA"/>
</dbReference>
<evidence type="ECO:0000313" key="5">
    <source>
        <dbReference type="Proteomes" id="UP000324646"/>
    </source>
</evidence>
<organism evidence="4 5">
    <name type="scientific">Crassaminicella thermophila</name>
    <dbReference type="NCBI Taxonomy" id="2599308"/>
    <lineage>
        <taxon>Bacteria</taxon>
        <taxon>Bacillati</taxon>
        <taxon>Bacillota</taxon>
        <taxon>Clostridia</taxon>
        <taxon>Eubacteriales</taxon>
        <taxon>Clostridiaceae</taxon>
        <taxon>Crassaminicella</taxon>
    </lineage>
</organism>
<keyword evidence="3" id="KW-0732">Signal</keyword>
<dbReference type="KEGG" id="crs:FQB35_03940"/>
<dbReference type="AlphaFoldDB" id="A0A5C0SBU6"/>
<sequence length="452" mass="52722">MRNKKYSPYRLFLCLLLCAFIIFGPFYFIENRPENKVEDVKETKWRGVITLWDYPHLDVKNGTRFGWILGKIKKFERENPGVYIELKPLDLKTGPYEIETAIKTKTYPDIAPVGADFTVIHQNILEPVDSYLTKEELNDYRPQSLAAVRYNGKIWGFPCMMTTYTMFLNLDLFHEKGVNPPKDGNWTYDEFVNTLKELTYDKDGDGENDIYGFNSFIGENDYNTWGILLSDGAKIFDKNLVYKFYDKKAVSGLKKLTDLKLKYKVTPKNFGQNTEREAWESFYKEKKVAVYPTGTWAVNVLNKLRNEGKGFEFAIANYPIGKKGTPVSICKNTSAYGIFKQEDKEKLNMCVKFLKFISQEKYQKELYRLGAFPVKKSVGEIYKNDRIMSTIEKNLVYTQNIPHHPNWLKIEGILQSQIRQVLLEEKSIQDAINDAKRKIMTYNEIAKKMNRK</sequence>
<accession>A0A5C0SBU6</accession>
<dbReference type="InterPro" id="IPR006059">
    <property type="entry name" value="SBP"/>
</dbReference>
<dbReference type="Pfam" id="PF13416">
    <property type="entry name" value="SBP_bac_8"/>
    <property type="match status" value="1"/>
</dbReference>
<keyword evidence="5" id="KW-1185">Reference proteome</keyword>
<dbReference type="GO" id="GO:0055052">
    <property type="term" value="C:ATP-binding cassette (ABC) transporter complex, substrate-binding subunit-containing"/>
    <property type="evidence" value="ECO:0007669"/>
    <property type="project" value="TreeGrafter"/>
</dbReference>
<dbReference type="OrthoDB" id="9766758at2"/>
<dbReference type="RefSeq" id="WP_148808735.1">
    <property type="nucleotide sequence ID" value="NZ_CP042243.1"/>
</dbReference>
<dbReference type="GO" id="GO:0015768">
    <property type="term" value="P:maltose transport"/>
    <property type="evidence" value="ECO:0007669"/>
    <property type="project" value="TreeGrafter"/>
</dbReference>
<evidence type="ECO:0000256" key="1">
    <source>
        <dbReference type="ARBA" id="ARBA00008520"/>
    </source>
</evidence>
<dbReference type="Gene3D" id="3.40.190.10">
    <property type="entry name" value="Periplasmic binding protein-like II"/>
    <property type="match status" value="1"/>
</dbReference>
<gene>
    <name evidence="4" type="ORF">FQB35_03940</name>
</gene>
<comment type="similarity">
    <text evidence="1">Belongs to the bacterial solute-binding protein 1 family.</text>
</comment>
<reference evidence="4 5" key="1">
    <citation type="submission" date="2019-07" db="EMBL/GenBank/DDBJ databases">
        <title>Complete genome of Crassaminicella thermophila SY095.</title>
        <authorList>
            <person name="Li X."/>
        </authorList>
    </citation>
    <scope>NUCLEOTIDE SEQUENCE [LARGE SCALE GENOMIC DNA]</scope>
    <source>
        <strain evidence="4 5">SY095</strain>
    </source>
</reference>
<dbReference type="GO" id="GO:1901982">
    <property type="term" value="F:maltose binding"/>
    <property type="evidence" value="ECO:0007669"/>
    <property type="project" value="TreeGrafter"/>
</dbReference>
<keyword evidence="2" id="KW-0813">Transport</keyword>